<reference evidence="5 6" key="1">
    <citation type="submission" date="2017-03" db="EMBL/GenBank/DDBJ databases">
        <title>Genome sequencing of Shewanella japonica KCTC 22435.</title>
        <authorList>
            <person name="Kim K.M."/>
        </authorList>
    </citation>
    <scope>NUCLEOTIDE SEQUENCE [LARGE SCALE GENOMIC DNA]</scope>
    <source>
        <strain evidence="5 6">KCTC 22435</strain>
    </source>
</reference>
<sequence>MSPLPTIQLFFCPLDTNLLDEKTVSTVRSWLSDAEINKVDRFIQQAAQQQGLMVRGYLRSVLSNFANIEPDDWQFEYGEKGKPRLSAVQYKQTGLQFNLSHSGNWLLIGVIHSKEDASMPIQLGVDIERRRESTNIHSILHHYFSKPEETALLALPESQQRERFFDLWALKESYIKAKGLGLALSLKSFAFDLSAPSLANLTIDDQLLPIQHDISLSLLKPTDVDELEQTNDVESFYEVSPLWQCCLGKLNNSYRFAVSVGEFAFGEKPLTLQLKAKKISWHEQIKMFIKTN</sequence>
<comment type="similarity">
    <text evidence="1">Belongs to the P-Pant transferase superfamily. Gsp/Sfp/HetI/AcpT family.</text>
</comment>
<dbReference type="SUPFAM" id="SSF56214">
    <property type="entry name" value="4'-phosphopantetheinyl transferase"/>
    <property type="match status" value="2"/>
</dbReference>
<dbReference type="Gene3D" id="3.90.470.20">
    <property type="entry name" value="4'-phosphopantetheinyl transferase domain"/>
    <property type="match status" value="2"/>
</dbReference>
<dbReference type="PANTHER" id="PTHR12215:SF10">
    <property type="entry name" value="L-AMINOADIPATE-SEMIALDEHYDE DEHYDROGENASE-PHOSPHOPANTETHEINYL TRANSFERASE"/>
    <property type="match status" value="1"/>
</dbReference>
<keyword evidence="2 5" id="KW-0808">Transferase</keyword>
<evidence type="ECO:0000256" key="1">
    <source>
        <dbReference type="ARBA" id="ARBA00010990"/>
    </source>
</evidence>
<dbReference type="EMBL" id="CP020472">
    <property type="protein sequence ID" value="ARD21702.1"/>
    <property type="molecule type" value="Genomic_DNA"/>
</dbReference>
<gene>
    <name evidence="5" type="ORF">SJ2017_1378</name>
</gene>
<evidence type="ECO:0000259" key="4">
    <source>
        <dbReference type="Pfam" id="PF22624"/>
    </source>
</evidence>
<dbReference type="GO" id="GO:0016740">
    <property type="term" value="F:transferase activity"/>
    <property type="evidence" value="ECO:0007669"/>
    <property type="project" value="UniProtKB-KW"/>
</dbReference>
<dbReference type="Pfam" id="PF22624">
    <property type="entry name" value="AASDHPPT_N"/>
    <property type="match status" value="1"/>
</dbReference>
<dbReference type="InterPro" id="IPR037143">
    <property type="entry name" value="4-PPantetheinyl_Trfase_dom_sf"/>
</dbReference>
<proteinExistence type="inferred from homology"/>
<evidence type="ECO:0000313" key="5">
    <source>
        <dbReference type="EMBL" id="ARD21702.1"/>
    </source>
</evidence>
<dbReference type="Proteomes" id="UP000191820">
    <property type="component" value="Chromosome"/>
</dbReference>
<evidence type="ECO:0000313" key="6">
    <source>
        <dbReference type="Proteomes" id="UP000191820"/>
    </source>
</evidence>
<dbReference type="Pfam" id="PF01648">
    <property type="entry name" value="ACPS"/>
    <property type="match status" value="1"/>
</dbReference>
<dbReference type="InterPro" id="IPR050559">
    <property type="entry name" value="P-Pant_transferase_sf"/>
</dbReference>
<name>A0ABM6JHH1_9GAMM</name>
<feature type="domain" description="4'-phosphopantetheinyl transferase N-terminal" evidence="4">
    <location>
        <begin position="24"/>
        <end position="108"/>
    </location>
</feature>
<evidence type="ECO:0000256" key="2">
    <source>
        <dbReference type="ARBA" id="ARBA00022679"/>
    </source>
</evidence>
<keyword evidence="6" id="KW-1185">Reference proteome</keyword>
<dbReference type="PANTHER" id="PTHR12215">
    <property type="entry name" value="PHOSPHOPANTETHEINE TRANSFERASE"/>
    <property type="match status" value="1"/>
</dbReference>
<evidence type="ECO:0000259" key="3">
    <source>
        <dbReference type="Pfam" id="PF01648"/>
    </source>
</evidence>
<dbReference type="InterPro" id="IPR008278">
    <property type="entry name" value="4-PPantetheinyl_Trfase_dom"/>
</dbReference>
<accession>A0ABM6JHH1</accession>
<organism evidence="5 6">
    <name type="scientific">Shewanella japonica</name>
    <dbReference type="NCBI Taxonomy" id="93973"/>
    <lineage>
        <taxon>Bacteria</taxon>
        <taxon>Pseudomonadati</taxon>
        <taxon>Pseudomonadota</taxon>
        <taxon>Gammaproteobacteria</taxon>
        <taxon>Alteromonadales</taxon>
        <taxon>Shewanellaceae</taxon>
        <taxon>Shewanella</taxon>
    </lineage>
</organism>
<dbReference type="InterPro" id="IPR055066">
    <property type="entry name" value="AASDHPPT_N"/>
</dbReference>
<protein>
    <submittedName>
        <fullName evidence="5">4'-phosphopantetheinyl transferase</fullName>
    </submittedName>
</protein>
<feature type="domain" description="4'-phosphopantetheinyl transferase" evidence="3">
    <location>
        <begin position="123"/>
        <end position="201"/>
    </location>
</feature>
<dbReference type="RefSeq" id="WP_156003184.1">
    <property type="nucleotide sequence ID" value="NZ_CP020472.1"/>
</dbReference>